<dbReference type="AlphaFoldDB" id="A0A5E8AAE5"/>
<proteinExistence type="predicted"/>
<protein>
    <submittedName>
        <fullName evidence="1">Uncharacterized protein</fullName>
    </submittedName>
</protein>
<sequence length="83" mass="8852">MPCPLARLAVVHIGAGSARVQRLTPRHRAYGRPAIRKISPRHDRASLASKTQTTFTGAPAQCRDADVRASIPAVISAPDGAER</sequence>
<gene>
    <name evidence="1" type="ORF">SPHINGO391_500117</name>
</gene>
<evidence type="ECO:0000313" key="1">
    <source>
        <dbReference type="EMBL" id="VVT28013.1"/>
    </source>
</evidence>
<dbReference type="EMBL" id="CABVLI010000046">
    <property type="protein sequence ID" value="VVT28013.1"/>
    <property type="molecule type" value="Genomic_DNA"/>
</dbReference>
<dbReference type="Proteomes" id="UP000326857">
    <property type="component" value="Unassembled WGS sequence"/>
</dbReference>
<name>A0A5E8AAE5_9SPHN</name>
<reference evidence="1 2" key="1">
    <citation type="submission" date="2019-09" db="EMBL/GenBank/DDBJ databases">
        <authorList>
            <person name="Dittami M. S."/>
        </authorList>
    </citation>
    <scope>NUCLEOTIDE SEQUENCE [LARGE SCALE GENOMIC DNA]</scope>
    <source>
        <strain evidence="1">SPHINGO391</strain>
    </source>
</reference>
<organism evidence="1 2">
    <name type="scientific">Sphingomonas aurantiaca</name>
    <dbReference type="NCBI Taxonomy" id="185949"/>
    <lineage>
        <taxon>Bacteria</taxon>
        <taxon>Pseudomonadati</taxon>
        <taxon>Pseudomonadota</taxon>
        <taxon>Alphaproteobacteria</taxon>
        <taxon>Sphingomonadales</taxon>
        <taxon>Sphingomonadaceae</taxon>
        <taxon>Sphingomonas</taxon>
    </lineage>
</organism>
<evidence type="ECO:0000313" key="2">
    <source>
        <dbReference type="Proteomes" id="UP000326857"/>
    </source>
</evidence>
<accession>A0A5E8AAE5</accession>